<evidence type="ECO:0000313" key="3">
    <source>
        <dbReference type="Proteomes" id="UP000256964"/>
    </source>
</evidence>
<dbReference type="OrthoDB" id="2760867at2759"/>
<dbReference type="EMBL" id="KZ857676">
    <property type="protein sequence ID" value="RDX39691.1"/>
    <property type="molecule type" value="Genomic_DNA"/>
</dbReference>
<keyword evidence="3" id="KW-1185">Reference proteome</keyword>
<dbReference type="Proteomes" id="UP000256964">
    <property type="component" value="Unassembled WGS sequence"/>
</dbReference>
<evidence type="ECO:0000256" key="1">
    <source>
        <dbReference type="SAM" id="MobiDB-lite"/>
    </source>
</evidence>
<proteinExistence type="predicted"/>
<organism evidence="2 3">
    <name type="scientific">Lentinus brumalis</name>
    <dbReference type="NCBI Taxonomy" id="2498619"/>
    <lineage>
        <taxon>Eukaryota</taxon>
        <taxon>Fungi</taxon>
        <taxon>Dikarya</taxon>
        <taxon>Basidiomycota</taxon>
        <taxon>Agaricomycotina</taxon>
        <taxon>Agaricomycetes</taxon>
        <taxon>Polyporales</taxon>
        <taxon>Polyporaceae</taxon>
        <taxon>Lentinus</taxon>
    </lineage>
</organism>
<protein>
    <submittedName>
        <fullName evidence="2">Uncharacterized protein</fullName>
    </submittedName>
</protein>
<dbReference type="AlphaFoldDB" id="A0A371CHE6"/>
<name>A0A371CHE6_9APHY</name>
<reference evidence="2 3" key="1">
    <citation type="journal article" date="2018" name="Biotechnol. Biofuels">
        <title>Integrative visual omics of the white-rot fungus Polyporus brumalis exposes the biotechnological potential of its oxidative enzymes for delignifying raw plant biomass.</title>
        <authorList>
            <person name="Miyauchi S."/>
            <person name="Rancon A."/>
            <person name="Drula E."/>
            <person name="Hage H."/>
            <person name="Chaduli D."/>
            <person name="Favel A."/>
            <person name="Grisel S."/>
            <person name="Henrissat B."/>
            <person name="Herpoel-Gimbert I."/>
            <person name="Ruiz-Duenas F.J."/>
            <person name="Chevret D."/>
            <person name="Hainaut M."/>
            <person name="Lin J."/>
            <person name="Wang M."/>
            <person name="Pangilinan J."/>
            <person name="Lipzen A."/>
            <person name="Lesage-Meessen L."/>
            <person name="Navarro D."/>
            <person name="Riley R."/>
            <person name="Grigoriev I.V."/>
            <person name="Zhou S."/>
            <person name="Raouche S."/>
            <person name="Rosso M.N."/>
        </authorList>
    </citation>
    <scope>NUCLEOTIDE SEQUENCE [LARGE SCALE GENOMIC DNA]</scope>
    <source>
        <strain evidence="2 3">BRFM 1820</strain>
    </source>
</reference>
<evidence type="ECO:0000313" key="2">
    <source>
        <dbReference type="EMBL" id="RDX39691.1"/>
    </source>
</evidence>
<accession>A0A371CHE6</accession>
<feature type="region of interest" description="Disordered" evidence="1">
    <location>
        <begin position="193"/>
        <end position="220"/>
    </location>
</feature>
<sequence>MSDLNTTESTGTVPSLYMFARWDRREPPACDQIARPQDLKYFLRVAHCGNGITIPLPVRTPERRTLAHLRVIVAFMESDECSQLRLPLKVWRLVRDYLFTFHAFWTDRRTEVSATRQDVCALIIHTTPYKRLSPIPNATRELIDIMSYAKTFMPWDVYRAPYVTAGHARLAADRICGEPTCYSRAVVANVDSKGMGQDDTEGAPQALSTMPEGLDDRPGSRLHQLRDARERFDIRVDTASLPQLPPVAAALGHGRPPIGELTVWMYARVDPARARDGGMLCHEDLAYFVRINKLPRRINIPLYVHGFDTRSGHILQTLLAVLHEQYVVEMELPPPLYTAVKKLLLVMLAAWSEYPGFPEQSYREMNAAIVARTPYQRTSGPADHREILTDIVDKAALAWSGYHARQLTSPKPTGGLLADALREYIGGRVMINRGIQVGDDAAHEVSERFWEVPNPEVPRPRPLFGVFGSVVDILDDPREDLHLALVAGPIV</sequence>
<gene>
    <name evidence="2" type="ORF">OH76DRAFT_1490903</name>
</gene>